<dbReference type="InterPro" id="IPR005302">
    <property type="entry name" value="MoCF_Sase_C"/>
</dbReference>
<keyword evidence="2" id="KW-1185">Reference proteome</keyword>
<dbReference type="PROSITE" id="PS51340">
    <property type="entry name" value="MOSC"/>
    <property type="match status" value="1"/>
</dbReference>
<dbReference type="EMBL" id="LFZK01000003">
    <property type="protein sequence ID" value="KYC28879.1"/>
    <property type="molecule type" value="Genomic_DNA"/>
</dbReference>
<dbReference type="Pfam" id="PF03473">
    <property type="entry name" value="MOSC"/>
    <property type="match status" value="1"/>
</dbReference>
<dbReference type="AlphaFoldDB" id="A0A656Z6U7"/>
<dbReference type="GO" id="GO:0030170">
    <property type="term" value="F:pyridoxal phosphate binding"/>
    <property type="evidence" value="ECO:0007669"/>
    <property type="project" value="InterPro"/>
</dbReference>
<dbReference type="InterPro" id="IPR005163">
    <property type="entry name" value="Tri_helical_YiiM-like"/>
</dbReference>
<sequence>MSGGIDRIGRIAAVLVGRAVPYTRPGVISAIAKQPVAGRVRVGPLGLENDEQGDTQFHGGADKAVHLYSSAHYAAWRDELGGLPVLAAPGAFGENLAVEGVTERNVCIGDRWRVGSCVLEISQGRQPCWKLNDRFEAADMARRLQDTLRTGWYCRVLTDGEIGAGDEIALLARPYPDWPIARMMDVLYRPCLDATTLAAVLALPLVPGWRTLIERRLASGCVEDWDKRLNGPPR</sequence>
<dbReference type="GO" id="GO:0003824">
    <property type="term" value="F:catalytic activity"/>
    <property type="evidence" value="ECO:0007669"/>
    <property type="project" value="InterPro"/>
</dbReference>
<dbReference type="OrthoDB" id="9786134at2"/>
<dbReference type="InterPro" id="IPR011037">
    <property type="entry name" value="Pyrv_Knase-like_insert_dom_sf"/>
</dbReference>
<dbReference type="Proteomes" id="UP000243416">
    <property type="component" value="Unassembled WGS sequence"/>
</dbReference>
<organism evidence="1 2">
    <name type="scientific">Sterolibacterium denitrificans</name>
    <dbReference type="NCBI Taxonomy" id="157592"/>
    <lineage>
        <taxon>Bacteria</taxon>
        <taxon>Pseudomonadati</taxon>
        <taxon>Pseudomonadota</taxon>
        <taxon>Betaproteobacteria</taxon>
        <taxon>Nitrosomonadales</taxon>
        <taxon>Sterolibacteriaceae</taxon>
        <taxon>Sterolibacterium</taxon>
    </lineage>
</organism>
<dbReference type="Pfam" id="PF03475">
    <property type="entry name" value="YiiM_3-alpha"/>
    <property type="match status" value="1"/>
</dbReference>
<evidence type="ECO:0000313" key="2">
    <source>
        <dbReference type="Proteomes" id="UP000243416"/>
    </source>
</evidence>
<gene>
    <name evidence="1" type="ORF">ACY05_04200</name>
</gene>
<dbReference type="InterPro" id="IPR052353">
    <property type="entry name" value="Benzoxazolinone_Detox_Enz"/>
</dbReference>
<dbReference type="RefSeq" id="WP_067171346.1">
    <property type="nucleotide sequence ID" value="NZ_LFZK01000003.1"/>
</dbReference>
<dbReference type="SUPFAM" id="SSF50800">
    <property type="entry name" value="PK beta-barrel domain-like"/>
    <property type="match status" value="1"/>
</dbReference>
<evidence type="ECO:0000313" key="1">
    <source>
        <dbReference type="EMBL" id="KYC28879.1"/>
    </source>
</evidence>
<dbReference type="PANTHER" id="PTHR30212:SF2">
    <property type="entry name" value="PROTEIN YIIM"/>
    <property type="match status" value="1"/>
</dbReference>
<dbReference type="PANTHER" id="PTHR30212">
    <property type="entry name" value="PROTEIN YIIM"/>
    <property type="match status" value="1"/>
</dbReference>
<comment type="caution">
    <text evidence="1">The sequence shown here is derived from an EMBL/GenBank/DDBJ whole genome shotgun (WGS) entry which is preliminary data.</text>
</comment>
<protein>
    <submittedName>
        <fullName evidence="1">Molybdenum cofactor sulfurase</fullName>
    </submittedName>
</protein>
<reference evidence="1 2" key="1">
    <citation type="journal article" date="2016" name="ISME J.">
        <title>Integrated multi-omics analyses reveal the biochemical mechanisms and phylogenetic relevance of anaerobic androgen biodegradation in the environment.</title>
        <authorList>
            <person name="Yang F.C."/>
            <person name="Chen Y.L."/>
            <person name="Tang S.L."/>
            <person name="Yu C.P."/>
            <person name="Wang P.H."/>
            <person name="Ismail W."/>
            <person name="Wang C.H."/>
            <person name="Ding J.Y."/>
            <person name="Yang C.Y."/>
            <person name="Yang C.Y."/>
            <person name="Chiang Y.R."/>
        </authorList>
    </citation>
    <scope>NUCLEOTIDE SEQUENCE [LARGE SCALE GENOMIC DNA]</scope>
    <source>
        <strain evidence="1 2">DSM 13999</strain>
    </source>
</reference>
<name>A0A656Z6U7_9PROT</name>
<dbReference type="Gene3D" id="2.40.33.20">
    <property type="entry name" value="PK beta-barrel domain-like"/>
    <property type="match status" value="1"/>
</dbReference>
<dbReference type="GO" id="GO:0030151">
    <property type="term" value="F:molybdenum ion binding"/>
    <property type="evidence" value="ECO:0007669"/>
    <property type="project" value="InterPro"/>
</dbReference>
<accession>A0A656Z6U7</accession>
<proteinExistence type="predicted"/>